<reference evidence="1 2" key="1">
    <citation type="submission" date="2014-11" db="EMBL/GenBank/DDBJ databases">
        <title>Pan-genome of Gallibacterium spp.</title>
        <authorList>
            <person name="Kudirkiene E."/>
            <person name="Bojesen A.M."/>
        </authorList>
    </citation>
    <scope>NUCLEOTIDE SEQUENCE [LARGE SCALE GENOMIC DNA]</scope>
    <source>
        <strain evidence="1 2">F150</strain>
    </source>
</reference>
<dbReference type="RefSeq" id="WP_197496266.1">
    <property type="nucleotide sequence ID" value="NZ_JTJL01000021.1"/>
</dbReference>
<organism evidence="1 2">
    <name type="scientific">Gallibacterium salpingitidis</name>
    <dbReference type="NCBI Taxonomy" id="505341"/>
    <lineage>
        <taxon>Bacteria</taxon>
        <taxon>Pseudomonadati</taxon>
        <taxon>Pseudomonadota</taxon>
        <taxon>Gammaproteobacteria</taxon>
        <taxon>Pasteurellales</taxon>
        <taxon>Pasteurellaceae</taxon>
        <taxon>Gallibacterium</taxon>
    </lineage>
</organism>
<keyword evidence="2" id="KW-1185">Reference proteome</keyword>
<evidence type="ECO:0000313" key="2">
    <source>
        <dbReference type="Proteomes" id="UP000092649"/>
    </source>
</evidence>
<name>A0A1A7NY40_9PAST</name>
<dbReference type="EMBL" id="JTJL01000021">
    <property type="protein sequence ID" value="OBW94628.1"/>
    <property type="molecule type" value="Genomic_DNA"/>
</dbReference>
<evidence type="ECO:0000313" key="1">
    <source>
        <dbReference type="EMBL" id="OBW94628.1"/>
    </source>
</evidence>
<feature type="non-terminal residue" evidence="1">
    <location>
        <position position="1"/>
    </location>
</feature>
<gene>
    <name evidence="1" type="ORF">QS62_05815</name>
</gene>
<sequence length="71" mass="7862">NAGNKPLPWQFTYPVRLSANTLYADVIRLEGAGSHSEIVVYRGLSYMNWIDKNYVNETGSGDLVGLLVIGF</sequence>
<proteinExistence type="predicted"/>
<dbReference type="Proteomes" id="UP000092649">
    <property type="component" value="Unassembled WGS sequence"/>
</dbReference>
<protein>
    <submittedName>
        <fullName evidence="1">Uncharacterized protein</fullName>
    </submittedName>
</protein>
<accession>A0A1A7NY40</accession>
<dbReference type="AlphaFoldDB" id="A0A1A7NY40"/>
<comment type="caution">
    <text evidence="1">The sequence shown here is derived from an EMBL/GenBank/DDBJ whole genome shotgun (WGS) entry which is preliminary data.</text>
</comment>